<dbReference type="EMBL" id="BMHA01000001">
    <property type="protein sequence ID" value="GGI03145.1"/>
    <property type="molecule type" value="Genomic_DNA"/>
</dbReference>
<protein>
    <submittedName>
        <fullName evidence="2">GNAT family N-acetyltransferase</fullName>
    </submittedName>
</protein>
<dbReference type="Proteomes" id="UP000650511">
    <property type="component" value="Unassembled WGS sequence"/>
</dbReference>
<feature type="domain" description="N-acetyltransferase" evidence="1">
    <location>
        <begin position="23"/>
        <end position="184"/>
    </location>
</feature>
<dbReference type="CDD" id="cd04301">
    <property type="entry name" value="NAT_SF"/>
    <property type="match status" value="1"/>
</dbReference>
<dbReference type="RefSeq" id="WP_130648310.1">
    <property type="nucleotide sequence ID" value="NZ_BMHA01000001.1"/>
</dbReference>
<organism evidence="2 3">
    <name type="scientific">Egicoccus halophilus</name>
    <dbReference type="NCBI Taxonomy" id="1670830"/>
    <lineage>
        <taxon>Bacteria</taxon>
        <taxon>Bacillati</taxon>
        <taxon>Actinomycetota</taxon>
        <taxon>Nitriliruptoria</taxon>
        <taxon>Egicoccales</taxon>
        <taxon>Egicoccaceae</taxon>
        <taxon>Egicoccus</taxon>
    </lineage>
</organism>
<dbReference type="SUPFAM" id="SSF55729">
    <property type="entry name" value="Acyl-CoA N-acyltransferases (Nat)"/>
    <property type="match status" value="1"/>
</dbReference>
<dbReference type="OrthoDB" id="5242876at2"/>
<dbReference type="Pfam" id="PF00583">
    <property type="entry name" value="Acetyltransf_1"/>
    <property type="match status" value="1"/>
</dbReference>
<dbReference type="Gene3D" id="3.40.630.30">
    <property type="match status" value="1"/>
</dbReference>
<accession>A0A8J3ABG3</accession>
<evidence type="ECO:0000259" key="1">
    <source>
        <dbReference type="PROSITE" id="PS51186"/>
    </source>
</evidence>
<comment type="caution">
    <text evidence="2">The sequence shown here is derived from an EMBL/GenBank/DDBJ whole genome shotgun (WGS) entry which is preliminary data.</text>
</comment>
<dbReference type="PROSITE" id="PS51186">
    <property type="entry name" value="GNAT"/>
    <property type="match status" value="1"/>
</dbReference>
<dbReference type="GO" id="GO:0016747">
    <property type="term" value="F:acyltransferase activity, transferring groups other than amino-acyl groups"/>
    <property type="evidence" value="ECO:0007669"/>
    <property type="project" value="InterPro"/>
</dbReference>
<sequence>MSRRVMPLHGELVEALPPDCRTCLFWELGAPGPVTDGTDGARAWTDPLTRKQAWVSALAHEGATAGRVVQVDGVVVAHAVFGPAEAFAAPGVTVPRPDPRALLLATVRVQPPWRGLGLGRLLVQAALKEAIRLDRPAVEAYGDRRWRERRCLLPATWLLHEGFAVHGEHPRTPLLRIDARRTARWAESLEHALEEMLAHLPRRVRAPVPVPTASASGADREP</sequence>
<name>A0A8J3ABG3_9ACTN</name>
<gene>
    <name evidence="2" type="ORF">GCM10011354_02770</name>
</gene>
<reference evidence="2" key="2">
    <citation type="submission" date="2020-09" db="EMBL/GenBank/DDBJ databases">
        <authorList>
            <person name="Sun Q."/>
            <person name="Zhou Y."/>
        </authorList>
    </citation>
    <scope>NUCLEOTIDE SEQUENCE</scope>
    <source>
        <strain evidence="2">CGMCC 1.14988</strain>
    </source>
</reference>
<dbReference type="InterPro" id="IPR000182">
    <property type="entry name" value="GNAT_dom"/>
</dbReference>
<dbReference type="AlphaFoldDB" id="A0A8J3ABG3"/>
<dbReference type="InterPro" id="IPR016181">
    <property type="entry name" value="Acyl_CoA_acyltransferase"/>
</dbReference>
<reference evidence="2" key="1">
    <citation type="journal article" date="2014" name="Int. J. Syst. Evol. Microbiol.">
        <title>Complete genome sequence of Corynebacterium casei LMG S-19264T (=DSM 44701T), isolated from a smear-ripened cheese.</title>
        <authorList>
            <consortium name="US DOE Joint Genome Institute (JGI-PGF)"/>
            <person name="Walter F."/>
            <person name="Albersmeier A."/>
            <person name="Kalinowski J."/>
            <person name="Ruckert C."/>
        </authorList>
    </citation>
    <scope>NUCLEOTIDE SEQUENCE</scope>
    <source>
        <strain evidence="2">CGMCC 1.14988</strain>
    </source>
</reference>
<evidence type="ECO:0000313" key="3">
    <source>
        <dbReference type="Proteomes" id="UP000650511"/>
    </source>
</evidence>
<evidence type="ECO:0000313" key="2">
    <source>
        <dbReference type="EMBL" id="GGI03145.1"/>
    </source>
</evidence>
<proteinExistence type="predicted"/>
<keyword evidence="3" id="KW-1185">Reference proteome</keyword>